<evidence type="ECO:0000313" key="2">
    <source>
        <dbReference type="Proteomes" id="UP001230649"/>
    </source>
</evidence>
<comment type="caution">
    <text evidence="1">The sequence shown here is derived from an EMBL/GenBank/DDBJ whole genome shotgun (WGS) entry which is preliminary data.</text>
</comment>
<gene>
    <name evidence="1" type="ORF">QFC20_004584</name>
</gene>
<proteinExistence type="predicted"/>
<dbReference type="EMBL" id="JASBWS010000054">
    <property type="protein sequence ID" value="KAJ9104302.1"/>
    <property type="molecule type" value="Genomic_DNA"/>
</dbReference>
<name>A0ACC2VY86_9TREE</name>
<reference evidence="1" key="1">
    <citation type="submission" date="2023-04" db="EMBL/GenBank/DDBJ databases">
        <title>Draft Genome sequencing of Naganishia species isolated from polar environments using Oxford Nanopore Technology.</title>
        <authorList>
            <person name="Leo P."/>
            <person name="Venkateswaran K."/>
        </authorList>
    </citation>
    <scope>NUCLEOTIDE SEQUENCE</scope>
    <source>
        <strain evidence="1">MNA-CCFEE 5262</strain>
    </source>
</reference>
<sequence length="273" mass="30810">MVSFASPTQDSAHSAPSSPMQFAVDATQDMSTTLSTLSTIQTLYQSIVDLGYVVHYEEGCPLYPDRREDMFYIIRIHAQDGKFFETVPPGLGPVIQRVKVQEGLGVRSYSAQVDEEWMTMARSAGEFVHEQSKDGAFKKRWFETSPITGLTAFEQLVLGTGISWYGGHSEDHTRPDLAVLDAQLITPSYEMQPHMESRIGKERRGDILGERKKCRSAGRKSMKELVKTVQEVKNQGKMLDEELIGGTLRRAELKFQEAYSYWREYPEPVTAIA</sequence>
<keyword evidence="2" id="KW-1185">Reference proteome</keyword>
<evidence type="ECO:0000313" key="1">
    <source>
        <dbReference type="EMBL" id="KAJ9104302.1"/>
    </source>
</evidence>
<accession>A0ACC2VY86</accession>
<dbReference type="Proteomes" id="UP001230649">
    <property type="component" value="Unassembled WGS sequence"/>
</dbReference>
<protein>
    <submittedName>
        <fullName evidence="1">Uncharacterized protein</fullName>
    </submittedName>
</protein>
<organism evidence="1 2">
    <name type="scientific">Naganishia adeliensis</name>
    <dbReference type="NCBI Taxonomy" id="92952"/>
    <lineage>
        <taxon>Eukaryota</taxon>
        <taxon>Fungi</taxon>
        <taxon>Dikarya</taxon>
        <taxon>Basidiomycota</taxon>
        <taxon>Agaricomycotina</taxon>
        <taxon>Tremellomycetes</taxon>
        <taxon>Filobasidiales</taxon>
        <taxon>Filobasidiaceae</taxon>
        <taxon>Naganishia</taxon>
    </lineage>
</organism>